<dbReference type="InterPro" id="IPR050171">
    <property type="entry name" value="MFS_Transporters"/>
</dbReference>
<dbReference type="PANTHER" id="PTHR23517:SF13">
    <property type="entry name" value="MAJOR FACILITATOR SUPERFAMILY MFS_1"/>
    <property type="match status" value="1"/>
</dbReference>
<keyword evidence="2" id="KW-0813">Transport</keyword>
<keyword evidence="5 7" id="KW-1133">Transmembrane helix</keyword>
<sequence>MLVMLGGTLPVPLYAFWAPQMGFGPFTTTLVFAVYALGTVLALMVFASLSDRAGRRPLLAAALLAAAASTVLFLVAHDVTTLLAARFLCGLSTGVFTATATAALGELAGPGHTRRASTVAAVANMGGLGLGTVAAGLFAQYGTDPTHLVFQVYLAGLVPALVALVITPETVEHRQRPALSVRRPTVPGRRPARAEFLRAATAVLAAFAVSGLFSSLVPSFLREQLHVHNVAAVGAQVGLLFVVALIAQVAAPQRWTSGRWPAPGFLIAGVAVFEAGLWMRSLPAFAAGTVLAGAGIGLAFRRGIQVTQRLADPHHRADLLSTYFLAAYTGTIVPTLALGVLSQALDQDLATLILAVAVVATTLAAALNRPARAPA</sequence>
<keyword evidence="4 7" id="KW-0812">Transmembrane</keyword>
<dbReference type="PROSITE" id="PS50850">
    <property type="entry name" value="MFS"/>
    <property type="match status" value="1"/>
</dbReference>
<dbReference type="GO" id="GO:0005886">
    <property type="term" value="C:plasma membrane"/>
    <property type="evidence" value="ECO:0007669"/>
    <property type="project" value="UniProtKB-SubCell"/>
</dbReference>
<dbReference type="InterPro" id="IPR020846">
    <property type="entry name" value="MFS_dom"/>
</dbReference>
<feature type="transmembrane region" description="Helical" evidence="7">
    <location>
        <begin position="199"/>
        <end position="221"/>
    </location>
</feature>
<keyword evidence="6 7" id="KW-0472">Membrane</keyword>
<dbReference type="Pfam" id="PF07690">
    <property type="entry name" value="MFS_1"/>
    <property type="match status" value="1"/>
</dbReference>
<dbReference type="Proteomes" id="UP000298111">
    <property type="component" value="Unassembled WGS sequence"/>
</dbReference>
<dbReference type="SUPFAM" id="SSF103473">
    <property type="entry name" value="MFS general substrate transporter"/>
    <property type="match status" value="1"/>
</dbReference>
<feature type="transmembrane region" description="Helical" evidence="7">
    <location>
        <begin position="284"/>
        <end position="301"/>
    </location>
</feature>
<accession>A0A8H1LMT1</accession>
<proteinExistence type="predicted"/>
<evidence type="ECO:0000313" key="9">
    <source>
        <dbReference type="EMBL" id="TGG85699.1"/>
    </source>
</evidence>
<evidence type="ECO:0000256" key="5">
    <source>
        <dbReference type="ARBA" id="ARBA00022989"/>
    </source>
</evidence>
<evidence type="ECO:0000313" key="10">
    <source>
        <dbReference type="Proteomes" id="UP000298111"/>
    </source>
</evidence>
<feature type="transmembrane region" description="Helical" evidence="7">
    <location>
        <begin position="148"/>
        <end position="166"/>
    </location>
</feature>
<protein>
    <submittedName>
        <fullName evidence="9">MFS transporter</fullName>
    </submittedName>
</protein>
<dbReference type="GO" id="GO:0022857">
    <property type="term" value="F:transmembrane transporter activity"/>
    <property type="evidence" value="ECO:0007669"/>
    <property type="project" value="InterPro"/>
</dbReference>
<feature type="transmembrane region" description="Helical" evidence="7">
    <location>
        <begin position="349"/>
        <end position="367"/>
    </location>
</feature>
<comment type="subcellular location">
    <subcellularLocation>
        <location evidence="1">Cell membrane</location>
        <topology evidence="1">Multi-pass membrane protein</topology>
    </subcellularLocation>
</comment>
<reference evidence="9 10" key="1">
    <citation type="submission" date="2018-10" db="EMBL/GenBank/DDBJ databases">
        <title>Isolation of pseudouridimycin from Streptomyces albus DSM 40763.</title>
        <authorList>
            <person name="Rosenqvist P."/>
            <person name="Metsae-Ketelae M."/>
            <person name="Virta P."/>
        </authorList>
    </citation>
    <scope>NUCLEOTIDE SEQUENCE [LARGE SCALE GENOMIC DNA]</scope>
    <source>
        <strain evidence="9 10">DSM 40763</strain>
    </source>
</reference>
<evidence type="ECO:0000256" key="1">
    <source>
        <dbReference type="ARBA" id="ARBA00004651"/>
    </source>
</evidence>
<evidence type="ECO:0000256" key="7">
    <source>
        <dbReference type="SAM" id="Phobius"/>
    </source>
</evidence>
<feature type="domain" description="Major facilitator superfamily (MFS) profile" evidence="8">
    <location>
        <begin position="1"/>
        <end position="375"/>
    </location>
</feature>
<dbReference type="EMBL" id="RCIY01000044">
    <property type="protein sequence ID" value="TGG85699.1"/>
    <property type="molecule type" value="Genomic_DNA"/>
</dbReference>
<dbReference type="InterPro" id="IPR011701">
    <property type="entry name" value="MFS"/>
</dbReference>
<feature type="transmembrane region" description="Helical" evidence="7">
    <location>
        <begin position="260"/>
        <end position="278"/>
    </location>
</feature>
<dbReference type="Gene3D" id="1.20.1250.20">
    <property type="entry name" value="MFS general substrate transporter like domains"/>
    <property type="match status" value="1"/>
</dbReference>
<evidence type="ECO:0000256" key="3">
    <source>
        <dbReference type="ARBA" id="ARBA00022475"/>
    </source>
</evidence>
<dbReference type="PANTHER" id="PTHR23517">
    <property type="entry name" value="RESISTANCE PROTEIN MDTM, PUTATIVE-RELATED-RELATED"/>
    <property type="match status" value="1"/>
</dbReference>
<evidence type="ECO:0000259" key="8">
    <source>
        <dbReference type="PROSITE" id="PS50850"/>
    </source>
</evidence>
<evidence type="ECO:0000256" key="2">
    <source>
        <dbReference type="ARBA" id="ARBA00022448"/>
    </source>
</evidence>
<dbReference type="InterPro" id="IPR036259">
    <property type="entry name" value="MFS_trans_sf"/>
</dbReference>
<feature type="transmembrane region" description="Helical" evidence="7">
    <location>
        <begin position="322"/>
        <end position="343"/>
    </location>
</feature>
<feature type="transmembrane region" description="Helical" evidence="7">
    <location>
        <begin position="83"/>
        <end position="107"/>
    </location>
</feature>
<gene>
    <name evidence="9" type="ORF">D8771_10225</name>
</gene>
<feature type="transmembrane region" description="Helical" evidence="7">
    <location>
        <begin position="25"/>
        <end position="46"/>
    </location>
</feature>
<organism evidence="9 10">
    <name type="scientific">Streptomyces albus</name>
    <dbReference type="NCBI Taxonomy" id="1888"/>
    <lineage>
        <taxon>Bacteria</taxon>
        <taxon>Bacillati</taxon>
        <taxon>Actinomycetota</taxon>
        <taxon>Actinomycetes</taxon>
        <taxon>Kitasatosporales</taxon>
        <taxon>Streptomycetaceae</taxon>
        <taxon>Streptomyces</taxon>
    </lineage>
</organism>
<name>A0A8H1LMT1_9ACTN</name>
<keyword evidence="3" id="KW-1003">Cell membrane</keyword>
<evidence type="ECO:0000256" key="4">
    <source>
        <dbReference type="ARBA" id="ARBA00022692"/>
    </source>
</evidence>
<feature type="transmembrane region" description="Helical" evidence="7">
    <location>
        <begin position="58"/>
        <end position="77"/>
    </location>
</feature>
<feature type="transmembrane region" description="Helical" evidence="7">
    <location>
        <begin position="227"/>
        <end position="248"/>
    </location>
</feature>
<comment type="caution">
    <text evidence="9">The sequence shown here is derived from an EMBL/GenBank/DDBJ whole genome shotgun (WGS) entry which is preliminary data.</text>
</comment>
<dbReference type="AlphaFoldDB" id="A0A8H1LMT1"/>
<feature type="transmembrane region" description="Helical" evidence="7">
    <location>
        <begin position="119"/>
        <end position="142"/>
    </location>
</feature>
<evidence type="ECO:0000256" key="6">
    <source>
        <dbReference type="ARBA" id="ARBA00023136"/>
    </source>
</evidence>